<name>A0A0D0DRM7_9AGAM</name>
<evidence type="ECO:0000313" key="1">
    <source>
        <dbReference type="EMBL" id="KIK90446.1"/>
    </source>
</evidence>
<proteinExistence type="predicted"/>
<sequence length="78" mass="8696">MDQQMRRVRSPTLGLWGTLQVRQEKVGGLCGKSSLCRPIGKPGATNVRMRSSLTRILPTKLGKRSRALQVSLFSDRTQ</sequence>
<reference evidence="2" key="2">
    <citation type="submission" date="2015-01" db="EMBL/GenBank/DDBJ databases">
        <title>Evolutionary Origins and Diversification of the Mycorrhizal Mutualists.</title>
        <authorList>
            <consortium name="DOE Joint Genome Institute"/>
            <consortium name="Mycorrhizal Genomics Consortium"/>
            <person name="Kohler A."/>
            <person name="Kuo A."/>
            <person name="Nagy L.G."/>
            <person name="Floudas D."/>
            <person name="Copeland A."/>
            <person name="Barry K.W."/>
            <person name="Cichocki N."/>
            <person name="Veneault-Fourrey C."/>
            <person name="LaButti K."/>
            <person name="Lindquist E.A."/>
            <person name="Lipzen A."/>
            <person name="Lundell T."/>
            <person name="Morin E."/>
            <person name="Murat C."/>
            <person name="Riley R."/>
            <person name="Ohm R."/>
            <person name="Sun H."/>
            <person name="Tunlid A."/>
            <person name="Henrissat B."/>
            <person name="Grigoriev I.V."/>
            <person name="Hibbett D.S."/>
            <person name="Martin F."/>
        </authorList>
    </citation>
    <scope>NUCLEOTIDE SEQUENCE [LARGE SCALE GENOMIC DNA]</scope>
    <source>
        <strain evidence="2">Ve08.2h10</strain>
    </source>
</reference>
<organism evidence="1 2">
    <name type="scientific">Paxillus rubicundulus Ve08.2h10</name>
    <dbReference type="NCBI Taxonomy" id="930991"/>
    <lineage>
        <taxon>Eukaryota</taxon>
        <taxon>Fungi</taxon>
        <taxon>Dikarya</taxon>
        <taxon>Basidiomycota</taxon>
        <taxon>Agaricomycotina</taxon>
        <taxon>Agaricomycetes</taxon>
        <taxon>Agaricomycetidae</taxon>
        <taxon>Boletales</taxon>
        <taxon>Paxilineae</taxon>
        <taxon>Paxillaceae</taxon>
        <taxon>Paxillus</taxon>
    </lineage>
</organism>
<reference evidence="1 2" key="1">
    <citation type="submission" date="2014-04" db="EMBL/GenBank/DDBJ databases">
        <authorList>
            <consortium name="DOE Joint Genome Institute"/>
            <person name="Kuo A."/>
            <person name="Kohler A."/>
            <person name="Jargeat P."/>
            <person name="Nagy L.G."/>
            <person name="Floudas D."/>
            <person name="Copeland A."/>
            <person name="Barry K.W."/>
            <person name="Cichocki N."/>
            <person name="Veneault-Fourrey C."/>
            <person name="LaButti K."/>
            <person name="Lindquist E.A."/>
            <person name="Lipzen A."/>
            <person name="Lundell T."/>
            <person name="Morin E."/>
            <person name="Murat C."/>
            <person name="Sun H."/>
            <person name="Tunlid A."/>
            <person name="Henrissat B."/>
            <person name="Grigoriev I.V."/>
            <person name="Hibbett D.S."/>
            <person name="Martin F."/>
            <person name="Nordberg H.P."/>
            <person name="Cantor M.N."/>
            <person name="Hua S.X."/>
        </authorList>
    </citation>
    <scope>NUCLEOTIDE SEQUENCE [LARGE SCALE GENOMIC DNA]</scope>
    <source>
        <strain evidence="1 2">Ve08.2h10</strain>
    </source>
</reference>
<accession>A0A0D0DRM7</accession>
<dbReference type="EMBL" id="KN825519">
    <property type="protein sequence ID" value="KIK90446.1"/>
    <property type="molecule type" value="Genomic_DNA"/>
</dbReference>
<dbReference type="Proteomes" id="UP000054538">
    <property type="component" value="Unassembled WGS sequence"/>
</dbReference>
<gene>
    <name evidence="1" type="ORF">PAXRUDRAFT_831706</name>
</gene>
<protein>
    <submittedName>
        <fullName evidence="1">Unplaced genomic scaffold scaffold_697, whole genome shotgun sequence</fullName>
    </submittedName>
</protein>
<dbReference type="InParanoid" id="A0A0D0DRM7"/>
<dbReference type="AlphaFoldDB" id="A0A0D0DRM7"/>
<evidence type="ECO:0000313" key="2">
    <source>
        <dbReference type="Proteomes" id="UP000054538"/>
    </source>
</evidence>
<dbReference type="HOGENOM" id="CLU_2622753_0_0_1"/>
<keyword evidence="2" id="KW-1185">Reference proteome</keyword>